<evidence type="ECO:0000313" key="2">
    <source>
        <dbReference type="Proteomes" id="UP001265550"/>
    </source>
</evidence>
<protein>
    <recommendedName>
        <fullName evidence="3">Exonuclease</fullName>
    </recommendedName>
</protein>
<organism evidence="1 2">
    <name type="scientific">Hydrogenophaga laconesensis</name>
    <dbReference type="NCBI Taxonomy" id="1805971"/>
    <lineage>
        <taxon>Bacteria</taxon>
        <taxon>Pseudomonadati</taxon>
        <taxon>Pseudomonadota</taxon>
        <taxon>Betaproteobacteria</taxon>
        <taxon>Burkholderiales</taxon>
        <taxon>Comamonadaceae</taxon>
        <taxon>Hydrogenophaga</taxon>
    </lineage>
</organism>
<reference evidence="1 2" key="1">
    <citation type="submission" date="2023-07" db="EMBL/GenBank/DDBJ databases">
        <title>Sorghum-associated microbial communities from plants grown in Nebraska, USA.</title>
        <authorList>
            <person name="Schachtman D."/>
        </authorList>
    </citation>
    <scope>NUCLEOTIDE SEQUENCE [LARGE SCALE GENOMIC DNA]</scope>
    <source>
        <strain evidence="1 2">BE240</strain>
    </source>
</reference>
<name>A0ABU1V946_9BURK</name>
<dbReference type="Proteomes" id="UP001265550">
    <property type="component" value="Unassembled WGS sequence"/>
</dbReference>
<evidence type="ECO:0008006" key="3">
    <source>
        <dbReference type="Google" id="ProtNLM"/>
    </source>
</evidence>
<evidence type="ECO:0000313" key="1">
    <source>
        <dbReference type="EMBL" id="MDR7093972.1"/>
    </source>
</evidence>
<proteinExistence type="predicted"/>
<comment type="caution">
    <text evidence="1">The sequence shown here is derived from an EMBL/GenBank/DDBJ whole genome shotgun (WGS) entry which is preliminary data.</text>
</comment>
<accession>A0ABU1V946</accession>
<dbReference type="RefSeq" id="WP_204732171.1">
    <property type="nucleotide sequence ID" value="NZ_JAVDWE010000003.1"/>
</dbReference>
<gene>
    <name evidence="1" type="ORF">J2X09_001704</name>
</gene>
<dbReference type="EMBL" id="JAVDWE010000003">
    <property type="protein sequence ID" value="MDR7093972.1"/>
    <property type="molecule type" value="Genomic_DNA"/>
</dbReference>
<sequence>MQDVYAVHRAALKRKLKLMGATGCTWSQTAGAKMSKQFRLTHVPTHNALDDAKHQAELFNLIRTLKS</sequence>
<keyword evidence="2" id="KW-1185">Reference proteome</keyword>